<evidence type="ECO:0000256" key="2">
    <source>
        <dbReference type="ARBA" id="ARBA00004429"/>
    </source>
</evidence>
<dbReference type="SMART" id="SM00388">
    <property type="entry name" value="HisKA"/>
    <property type="match status" value="1"/>
</dbReference>
<dbReference type="Pfam" id="PF02518">
    <property type="entry name" value="HATPase_c"/>
    <property type="match status" value="1"/>
</dbReference>
<evidence type="ECO:0000313" key="20">
    <source>
        <dbReference type="EMBL" id="KWV58111.1"/>
    </source>
</evidence>
<dbReference type="Pfam" id="PF13493">
    <property type="entry name" value="DUF4118"/>
    <property type="match status" value="1"/>
</dbReference>
<dbReference type="SMART" id="SM00086">
    <property type="entry name" value="PAC"/>
    <property type="match status" value="4"/>
</dbReference>
<keyword evidence="21" id="KW-1185">Reference proteome</keyword>
<dbReference type="Pfam" id="PF00989">
    <property type="entry name" value="PAS"/>
    <property type="match status" value="1"/>
</dbReference>
<dbReference type="PROSITE" id="PS50113">
    <property type="entry name" value="PAC"/>
    <property type="match status" value="4"/>
</dbReference>
<proteinExistence type="predicted"/>
<keyword evidence="4" id="KW-1003">Cell membrane</keyword>
<dbReference type="SUPFAM" id="SSF55785">
    <property type="entry name" value="PYP-like sensor domain (PAS domain)"/>
    <property type="match status" value="4"/>
</dbReference>
<dbReference type="Gene3D" id="2.10.70.100">
    <property type="match status" value="2"/>
</dbReference>
<dbReference type="GO" id="GO:0000155">
    <property type="term" value="F:phosphorelay sensor kinase activity"/>
    <property type="evidence" value="ECO:0007669"/>
    <property type="project" value="InterPro"/>
</dbReference>
<keyword evidence="8 16" id="KW-0812">Transmembrane</keyword>
<evidence type="ECO:0000256" key="7">
    <source>
        <dbReference type="ARBA" id="ARBA00022679"/>
    </source>
</evidence>
<dbReference type="PROSITE" id="PS50112">
    <property type="entry name" value="PAS"/>
    <property type="match status" value="3"/>
</dbReference>
<evidence type="ECO:0000259" key="19">
    <source>
        <dbReference type="PROSITE" id="PS50113"/>
    </source>
</evidence>
<evidence type="ECO:0000256" key="6">
    <source>
        <dbReference type="ARBA" id="ARBA00022553"/>
    </source>
</evidence>
<evidence type="ECO:0000259" key="17">
    <source>
        <dbReference type="PROSITE" id="PS50109"/>
    </source>
</evidence>
<keyword evidence="11 20" id="KW-0418">Kinase</keyword>
<keyword evidence="12" id="KW-0067">ATP-binding</keyword>
<dbReference type="AlphaFoldDB" id="A0A109JZW3"/>
<dbReference type="NCBIfam" id="TIGR00229">
    <property type="entry name" value="sensory_box"/>
    <property type="match status" value="3"/>
</dbReference>
<dbReference type="InterPro" id="IPR036097">
    <property type="entry name" value="HisK_dim/P_sf"/>
</dbReference>
<evidence type="ECO:0000256" key="13">
    <source>
        <dbReference type="ARBA" id="ARBA00022989"/>
    </source>
</evidence>
<keyword evidence="15 16" id="KW-0472">Membrane</keyword>
<dbReference type="Gene3D" id="3.30.450.20">
    <property type="entry name" value="PAS domain"/>
    <property type="match status" value="4"/>
</dbReference>
<dbReference type="FunFam" id="2.10.70.100:FF:000001">
    <property type="entry name" value="Sensory transduction histidine kinase"/>
    <property type="match status" value="2"/>
</dbReference>
<dbReference type="InterPro" id="IPR004358">
    <property type="entry name" value="Sig_transdc_His_kin-like_C"/>
</dbReference>
<dbReference type="FunFam" id="3.30.450.20:FF:000088">
    <property type="entry name" value="Sensory transduction histidine kinase"/>
    <property type="match status" value="2"/>
</dbReference>
<dbReference type="GO" id="GO:0005524">
    <property type="term" value="F:ATP binding"/>
    <property type="evidence" value="ECO:0007669"/>
    <property type="project" value="UniProtKB-KW"/>
</dbReference>
<dbReference type="InterPro" id="IPR000014">
    <property type="entry name" value="PAS"/>
</dbReference>
<dbReference type="GO" id="GO:0006355">
    <property type="term" value="P:regulation of DNA-templated transcription"/>
    <property type="evidence" value="ECO:0007669"/>
    <property type="project" value="InterPro"/>
</dbReference>
<protein>
    <recommendedName>
        <fullName evidence="3">histidine kinase</fullName>
        <ecNumber evidence="3">2.7.13.3</ecNumber>
    </recommendedName>
</protein>
<evidence type="ECO:0000256" key="4">
    <source>
        <dbReference type="ARBA" id="ARBA00022475"/>
    </source>
</evidence>
<keyword evidence="10" id="KW-0547">Nucleotide-binding</keyword>
<evidence type="ECO:0000256" key="11">
    <source>
        <dbReference type="ARBA" id="ARBA00022777"/>
    </source>
</evidence>
<dbReference type="Gene3D" id="1.10.287.130">
    <property type="match status" value="1"/>
</dbReference>
<dbReference type="OrthoDB" id="9789238at2"/>
<dbReference type="RefSeq" id="WP_066503787.1">
    <property type="nucleotide sequence ID" value="NZ_LNCU01000039.1"/>
</dbReference>
<dbReference type="InterPro" id="IPR003661">
    <property type="entry name" value="HisK_dim/P_dom"/>
</dbReference>
<dbReference type="SMART" id="SM00387">
    <property type="entry name" value="HATPase_c"/>
    <property type="match status" value="1"/>
</dbReference>
<keyword evidence="13 16" id="KW-1133">Transmembrane helix</keyword>
<dbReference type="GO" id="GO:0042802">
    <property type="term" value="F:identical protein binding"/>
    <property type="evidence" value="ECO:0007669"/>
    <property type="project" value="UniProtKB-ARBA"/>
</dbReference>
<comment type="caution">
    <text evidence="20">The sequence shown here is derived from an EMBL/GenBank/DDBJ whole genome shotgun (WGS) entry which is preliminary data.</text>
</comment>
<evidence type="ECO:0000259" key="18">
    <source>
        <dbReference type="PROSITE" id="PS50112"/>
    </source>
</evidence>
<comment type="subcellular location">
    <subcellularLocation>
        <location evidence="2">Cell inner membrane</location>
        <topology evidence="2">Multi-pass membrane protein</topology>
    </subcellularLocation>
</comment>
<evidence type="ECO:0000256" key="14">
    <source>
        <dbReference type="ARBA" id="ARBA00023012"/>
    </source>
</evidence>
<comment type="catalytic activity">
    <reaction evidence="1">
        <text>ATP + protein L-histidine = ADP + protein N-phospho-L-histidine.</text>
        <dbReference type="EC" id="2.7.13.3"/>
    </reaction>
</comment>
<dbReference type="PRINTS" id="PR00344">
    <property type="entry name" value="BCTRLSENSOR"/>
</dbReference>
<evidence type="ECO:0000256" key="1">
    <source>
        <dbReference type="ARBA" id="ARBA00000085"/>
    </source>
</evidence>
<keyword evidence="6" id="KW-0597">Phosphoprotein</keyword>
<feature type="domain" description="Histidine kinase" evidence="17">
    <location>
        <begin position="676"/>
        <end position="892"/>
    </location>
</feature>
<keyword evidence="7" id="KW-0808">Transferase</keyword>
<dbReference type="InterPro" id="IPR052162">
    <property type="entry name" value="Sensor_kinase/Photoreceptor"/>
</dbReference>
<dbReference type="InterPro" id="IPR000700">
    <property type="entry name" value="PAS-assoc_C"/>
</dbReference>
<evidence type="ECO:0000256" key="15">
    <source>
        <dbReference type="ARBA" id="ARBA00023136"/>
    </source>
</evidence>
<dbReference type="Pfam" id="PF08447">
    <property type="entry name" value="PAS_3"/>
    <property type="match status" value="2"/>
</dbReference>
<evidence type="ECO:0000256" key="8">
    <source>
        <dbReference type="ARBA" id="ARBA00022692"/>
    </source>
</evidence>
<feature type="domain" description="PAS" evidence="18">
    <location>
        <begin position="259"/>
        <end position="330"/>
    </location>
</feature>
<dbReference type="Gene3D" id="1.20.120.620">
    <property type="entry name" value="Backbone structure of the membrane domain of e. Coli histidine kinase receptor kdpd"/>
    <property type="match status" value="1"/>
</dbReference>
<dbReference type="Gene3D" id="3.30.565.10">
    <property type="entry name" value="Histidine kinase-like ATPase, C-terminal domain"/>
    <property type="match status" value="1"/>
</dbReference>
<dbReference type="InterPro" id="IPR013767">
    <property type="entry name" value="PAS_fold"/>
</dbReference>
<feature type="transmembrane region" description="Helical" evidence="16">
    <location>
        <begin position="41"/>
        <end position="74"/>
    </location>
</feature>
<dbReference type="InterPro" id="IPR013655">
    <property type="entry name" value="PAS_fold_3"/>
</dbReference>
<feature type="domain" description="PAS" evidence="18">
    <location>
        <begin position="416"/>
        <end position="463"/>
    </location>
</feature>
<organism evidence="20 21">
    <name type="scientific">Bradyrhizobium macuxiense</name>
    <dbReference type="NCBI Taxonomy" id="1755647"/>
    <lineage>
        <taxon>Bacteria</taxon>
        <taxon>Pseudomonadati</taxon>
        <taxon>Pseudomonadota</taxon>
        <taxon>Alphaproteobacteria</taxon>
        <taxon>Hyphomicrobiales</taxon>
        <taxon>Nitrobacteraceae</taxon>
        <taxon>Bradyrhizobium</taxon>
    </lineage>
</organism>
<dbReference type="InterPro" id="IPR025201">
    <property type="entry name" value="KdpD_TM"/>
</dbReference>
<dbReference type="EMBL" id="LNCU01000039">
    <property type="protein sequence ID" value="KWV58111.1"/>
    <property type="molecule type" value="Genomic_DNA"/>
</dbReference>
<dbReference type="InterPro" id="IPR005467">
    <property type="entry name" value="His_kinase_dom"/>
</dbReference>
<evidence type="ECO:0000256" key="3">
    <source>
        <dbReference type="ARBA" id="ARBA00012438"/>
    </source>
</evidence>
<dbReference type="Proteomes" id="UP000057737">
    <property type="component" value="Unassembled WGS sequence"/>
</dbReference>
<evidence type="ECO:0000256" key="9">
    <source>
        <dbReference type="ARBA" id="ARBA00022737"/>
    </source>
</evidence>
<dbReference type="SUPFAM" id="SSF47384">
    <property type="entry name" value="Homodimeric domain of signal transducing histidine kinase"/>
    <property type="match status" value="1"/>
</dbReference>
<dbReference type="CDD" id="cd00130">
    <property type="entry name" value="PAS"/>
    <property type="match status" value="3"/>
</dbReference>
<dbReference type="InterPro" id="IPR003594">
    <property type="entry name" value="HATPase_dom"/>
</dbReference>
<feature type="domain" description="PAC" evidence="19">
    <location>
        <begin position="467"/>
        <end position="519"/>
    </location>
</feature>
<evidence type="ECO:0000256" key="10">
    <source>
        <dbReference type="ARBA" id="ARBA00022741"/>
    </source>
</evidence>
<dbReference type="InterPro" id="IPR036890">
    <property type="entry name" value="HATPase_C_sf"/>
</dbReference>
<dbReference type="GO" id="GO:0005886">
    <property type="term" value="C:plasma membrane"/>
    <property type="evidence" value="ECO:0007669"/>
    <property type="project" value="UniProtKB-SubCell"/>
</dbReference>
<dbReference type="Pfam" id="PF00512">
    <property type="entry name" value="HisKA"/>
    <property type="match status" value="1"/>
</dbReference>
<feature type="domain" description="PAC" evidence="19">
    <location>
        <begin position="601"/>
        <end position="653"/>
    </location>
</feature>
<feature type="transmembrane region" description="Helical" evidence="16">
    <location>
        <begin position="12"/>
        <end position="32"/>
    </location>
</feature>
<dbReference type="SUPFAM" id="SSF55874">
    <property type="entry name" value="ATPase domain of HSP90 chaperone/DNA topoisomerase II/histidine kinase"/>
    <property type="match status" value="1"/>
</dbReference>
<evidence type="ECO:0000256" key="16">
    <source>
        <dbReference type="SAM" id="Phobius"/>
    </source>
</evidence>
<dbReference type="FunFam" id="3.30.565.10:FF:000042">
    <property type="entry name" value="Two-component sensor histidine kinase KdpD"/>
    <property type="match status" value="1"/>
</dbReference>
<dbReference type="PANTHER" id="PTHR43304:SF1">
    <property type="entry name" value="PAC DOMAIN-CONTAINING PROTEIN"/>
    <property type="match status" value="1"/>
</dbReference>
<keyword evidence="14" id="KW-0902">Two-component regulatory system</keyword>
<dbReference type="FunFam" id="1.10.287.130:FF:000055">
    <property type="entry name" value="Two-component sensor histidine kinase"/>
    <property type="match status" value="1"/>
</dbReference>
<dbReference type="SMART" id="SM00091">
    <property type="entry name" value="PAS"/>
    <property type="match status" value="3"/>
</dbReference>
<keyword evidence="9" id="KW-0677">Repeat</keyword>
<dbReference type="InterPro" id="IPR035965">
    <property type="entry name" value="PAS-like_dom_sf"/>
</dbReference>
<name>A0A109JZW3_9BRAD</name>
<accession>A0A109JZW3</accession>
<gene>
    <name evidence="20" type="ORF">AS156_35410</name>
</gene>
<feature type="domain" description="PAC" evidence="19">
    <location>
        <begin position="207"/>
        <end position="258"/>
    </location>
</feature>
<evidence type="ECO:0000313" key="21">
    <source>
        <dbReference type="Proteomes" id="UP000057737"/>
    </source>
</evidence>
<dbReference type="Pfam" id="PF13426">
    <property type="entry name" value="PAS_9"/>
    <property type="match status" value="1"/>
</dbReference>
<dbReference type="PROSITE" id="PS50109">
    <property type="entry name" value="HIS_KIN"/>
    <property type="match status" value="1"/>
</dbReference>
<dbReference type="CDD" id="cd00082">
    <property type="entry name" value="HisKA"/>
    <property type="match status" value="1"/>
</dbReference>
<feature type="domain" description="PAS" evidence="18">
    <location>
        <begin position="133"/>
        <end position="203"/>
    </location>
</feature>
<dbReference type="PANTHER" id="PTHR43304">
    <property type="entry name" value="PHYTOCHROME-LIKE PROTEIN CPH1"/>
    <property type="match status" value="1"/>
</dbReference>
<keyword evidence="5" id="KW-0997">Cell inner membrane</keyword>
<evidence type="ECO:0000256" key="12">
    <source>
        <dbReference type="ARBA" id="ARBA00022840"/>
    </source>
</evidence>
<evidence type="ECO:0000256" key="5">
    <source>
        <dbReference type="ARBA" id="ARBA00022519"/>
    </source>
</evidence>
<sequence>MYNQLTKFGHSATQLIFGGITLAAVSLTSVYVHSHFAATAFAYLVVILLFSLMGSFIASSVLSIGSVAALAYLFAPPTFSLRIDDPQDLPVLVAFLTASIVGTHLIRRVRHERETAREIAAKLRHSEADLRDREKRWRAIFEHNPVMYFMVDEAGTVLNVNTFGATQLGYAPEEIVGLSVLKIFRDEDREVVRKCIETCLTNIGQSHTWDIQKVRKDGSVLWVRENAKAMLWADDKPIVLIACEDITERKRTVLALRRSEAHLAQAQDLSHTGSFGWNVATGEIFWSKEFFRIFQYDPEMKPASQLVLDRVHPEDRASVQETMDRAYRFEDRAFQGQDFEHEYRLLMPDGSVKHIHALARATRTASGDIEFVGAATDITATKQVEQQLRRSEAYLADAQRLSHTGTWSWDCHRRCFAYRSAEVSRLFGFDPEEPVSLEAIRSRIHPDDLALQQEVQRQAIEQKTGNFEYDFRIRLPDGAIRHIHAIAHAVVGSDGSTVELIGTHMDVTEQHAARERLENTLAALRESEQRFRDYAETASDWLWETGPDHLLTQFLEHADAAGVVAKGVIGLPRREIARDVEEEPEKWRQHQATLDAHLPFRDLIYRTINRLGSPTYVRTSGKPFFDGSGNFLGYRGVSTDITAMIRADQAEQELRKAQAELAHVTRVTTLGELTASIAHEVNQPLAAIISNADACLGWLGRETPDLPAARSSVEWIIEDAIRASEVIRRIRALAKKGEIEMVMIDINDVVKDAIALVTRELANHQITLRTELAQALPAIVADRVQLQQVIINLVMNGIEAMQAVNDRTRELAIQSSQDDMGRVQLSVTDCGIGIAEDDMNRILDPFFTTKSSGLGMGLSICRSIVEAHGGRLSVVRKQGPGAIFQFVLPLHEEIVS</sequence>
<feature type="domain" description="PAC" evidence="19">
    <location>
        <begin position="339"/>
        <end position="390"/>
    </location>
</feature>
<dbReference type="InterPro" id="IPR038318">
    <property type="entry name" value="KdpD_sf"/>
</dbReference>
<dbReference type="EC" id="2.7.13.3" evidence="3"/>
<reference evidence="20 21" key="1">
    <citation type="submission" date="2015-11" db="EMBL/GenBank/DDBJ databases">
        <title>Draft Genome Sequence of the Strain BR 10303 (Bradyrhizobium sp.) isolated from nodules of Centrolobium paraense.</title>
        <authorList>
            <person name="Zelli J.E."/>
            <person name="Simoes-Araujo J.L."/>
            <person name="Barauna A.C."/>
            <person name="Silva K."/>
        </authorList>
    </citation>
    <scope>NUCLEOTIDE SEQUENCE [LARGE SCALE GENOMIC DNA]</scope>
    <source>
        <strain evidence="20 21">BR 10303</strain>
    </source>
</reference>
<dbReference type="InterPro" id="IPR001610">
    <property type="entry name" value="PAC"/>
</dbReference>